<protein>
    <submittedName>
        <fullName evidence="1">Uncharacterized protein</fullName>
    </submittedName>
</protein>
<dbReference type="EMBL" id="CADCXU010014772">
    <property type="protein sequence ID" value="CAB0004252.1"/>
    <property type="molecule type" value="Genomic_DNA"/>
</dbReference>
<evidence type="ECO:0000313" key="1">
    <source>
        <dbReference type="EMBL" id="CAB0004252.1"/>
    </source>
</evidence>
<name>A0A6H5GLJ8_9HEMI</name>
<evidence type="ECO:0000313" key="2">
    <source>
        <dbReference type="Proteomes" id="UP000479000"/>
    </source>
</evidence>
<accession>A0A6H5GLJ8</accession>
<organism evidence="1 2">
    <name type="scientific">Nesidiocoris tenuis</name>
    <dbReference type="NCBI Taxonomy" id="355587"/>
    <lineage>
        <taxon>Eukaryota</taxon>
        <taxon>Metazoa</taxon>
        <taxon>Ecdysozoa</taxon>
        <taxon>Arthropoda</taxon>
        <taxon>Hexapoda</taxon>
        <taxon>Insecta</taxon>
        <taxon>Pterygota</taxon>
        <taxon>Neoptera</taxon>
        <taxon>Paraneoptera</taxon>
        <taxon>Hemiptera</taxon>
        <taxon>Heteroptera</taxon>
        <taxon>Panheteroptera</taxon>
        <taxon>Cimicomorpha</taxon>
        <taxon>Miridae</taxon>
        <taxon>Dicyphina</taxon>
        <taxon>Nesidiocoris</taxon>
    </lineage>
</organism>
<dbReference type="Proteomes" id="UP000479000">
    <property type="component" value="Unassembled WGS sequence"/>
</dbReference>
<keyword evidence="2" id="KW-1185">Reference proteome</keyword>
<sequence length="267" mass="30897">MERVAKYINTKRKESHRNWLSLVRMCNFSFEIDPEHPFITCSPEQSFSYFPCIPSVALRWWQVAKGLWPSICTPALEDNHIHANRRLRGLAGGHKRFTYIRLFWDAKDVNKPPLLAKAAHYRESTRVSLSASIDVIRGQGPKTTNLQIIAFPGERQKPTNRYEGWRPRRHAVQTRSLCHPAPRSKGLELEGGGLASHRTFTTRSRHGRIFMKPRLKSMANEGVYMNILLGDCKYRPETGGQLLAEIRFDNRPINKREDEDDCFPRKT</sequence>
<gene>
    <name evidence="1" type="ORF">NTEN_LOCUS9729</name>
</gene>
<proteinExistence type="predicted"/>
<dbReference type="AlphaFoldDB" id="A0A6H5GLJ8"/>
<reference evidence="1 2" key="1">
    <citation type="submission" date="2020-02" db="EMBL/GenBank/DDBJ databases">
        <authorList>
            <person name="Ferguson B K."/>
        </authorList>
    </citation>
    <scope>NUCLEOTIDE SEQUENCE [LARGE SCALE GENOMIC DNA]</scope>
</reference>